<sequence length="279" mass="29299">MFGETHRFARTVEGSPLVGDEDGFVPLATAGIDTVEDSLGAVTGGPAVLPPVDALPASPTPADHLSFGLPFDPGKLWGIGLNYADHAADLDETRPDEPASFMKPATTLAAPGGPIRLPPRSESARVTAEAELGVVIGRTCTDVEEAAFGDVVAGFVPVIDVTAEDVLERNPRFLTRAKSYDTFCVVGPWVSAPATVDRFGDIEVRTVVNDEVVAENTLDRMLFSPPELVAVHSRVMTLEAGDLISTGTPGAGVIEDGDTVRAEVDGVGVLEADVVRKRE</sequence>
<protein>
    <submittedName>
        <fullName evidence="3">2-keto-4-pentenoate hydratase/2-oxohepta-3-ene-1,7-dioic acid hydratase in catechol pathway</fullName>
    </submittedName>
</protein>
<dbReference type="GO" id="GO:0018773">
    <property type="term" value="F:acetylpyruvate hydrolase activity"/>
    <property type="evidence" value="ECO:0007669"/>
    <property type="project" value="TreeGrafter"/>
</dbReference>
<dbReference type="PANTHER" id="PTHR11820:SF7">
    <property type="entry name" value="ACYLPYRUVASE FAHD1, MITOCHONDRIAL"/>
    <property type="match status" value="1"/>
</dbReference>
<keyword evidence="4" id="KW-1185">Reference proteome</keyword>
<dbReference type="Pfam" id="PF01557">
    <property type="entry name" value="FAA_hydrolase"/>
    <property type="match status" value="1"/>
</dbReference>
<name>A0A8T4GB35_9EURY</name>
<reference evidence="3" key="1">
    <citation type="submission" date="2021-03" db="EMBL/GenBank/DDBJ databases">
        <title>Genomic Encyclopedia of Type Strains, Phase IV (KMG-IV): sequencing the most valuable type-strain genomes for metagenomic binning, comparative biology and taxonomic classification.</title>
        <authorList>
            <person name="Goeker M."/>
        </authorList>
    </citation>
    <scope>NUCLEOTIDE SEQUENCE</scope>
    <source>
        <strain evidence="3">DSM 23564</strain>
    </source>
</reference>
<evidence type="ECO:0000259" key="2">
    <source>
        <dbReference type="Pfam" id="PF01557"/>
    </source>
</evidence>
<evidence type="ECO:0000256" key="1">
    <source>
        <dbReference type="ARBA" id="ARBA00022723"/>
    </source>
</evidence>
<dbReference type="Gene3D" id="3.90.850.10">
    <property type="entry name" value="Fumarylacetoacetase-like, C-terminal domain"/>
    <property type="match status" value="1"/>
</dbReference>
<dbReference type="Proteomes" id="UP000823588">
    <property type="component" value="Unassembled WGS sequence"/>
</dbReference>
<dbReference type="InterPro" id="IPR011234">
    <property type="entry name" value="Fumarylacetoacetase-like_C"/>
</dbReference>
<dbReference type="GO" id="GO:0046872">
    <property type="term" value="F:metal ion binding"/>
    <property type="evidence" value="ECO:0007669"/>
    <property type="project" value="UniProtKB-KW"/>
</dbReference>
<proteinExistence type="predicted"/>
<dbReference type="OrthoDB" id="6242at2157"/>
<dbReference type="RefSeq" id="WP_209482431.1">
    <property type="nucleotide sequence ID" value="NZ_JAGGKQ010000001.1"/>
</dbReference>
<evidence type="ECO:0000313" key="4">
    <source>
        <dbReference type="Proteomes" id="UP000823588"/>
    </source>
</evidence>
<dbReference type="InterPro" id="IPR036663">
    <property type="entry name" value="Fumarylacetoacetase_C_sf"/>
</dbReference>
<dbReference type="SUPFAM" id="SSF56529">
    <property type="entry name" value="FAH"/>
    <property type="match status" value="1"/>
</dbReference>
<comment type="caution">
    <text evidence="3">The sequence shown here is derived from an EMBL/GenBank/DDBJ whole genome shotgun (WGS) entry which is preliminary data.</text>
</comment>
<gene>
    <name evidence="3" type="ORF">J2751_000020</name>
</gene>
<feature type="domain" description="Fumarylacetoacetase-like C-terminal" evidence="2">
    <location>
        <begin position="75"/>
        <end position="275"/>
    </location>
</feature>
<keyword evidence="1" id="KW-0479">Metal-binding</keyword>
<organism evidence="3 4">
    <name type="scientific">Halorubrum alkaliphilum</name>
    <dbReference type="NCBI Taxonomy" id="261290"/>
    <lineage>
        <taxon>Archaea</taxon>
        <taxon>Methanobacteriati</taxon>
        <taxon>Methanobacteriota</taxon>
        <taxon>Stenosarchaea group</taxon>
        <taxon>Halobacteria</taxon>
        <taxon>Halobacteriales</taxon>
        <taxon>Haloferacaceae</taxon>
        <taxon>Halorubrum</taxon>
    </lineage>
</organism>
<dbReference type="AlphaFoldDB" id="A0A8T4GB35"/>
<dbReference type="PANTHER" id="PTHR11820">
    <property type="entry name" value="ACYLPYRUVASE"/>
    <property type="match status" value="1"/>
</dbReference>
<evidence type="ECO:0000313" key="3">
    <source>
        <dbReference type="EMBL" id="MBP1921037.1"/>
    </source>
</evidence>
<dbReference type="EMBL" id="JAGGKQ010000001">
    <property type="protein sequence ID" value="MBP1921037.1"/>
    <property type="molecule type" value="Genomic_DNA"/>
</dbReference>
<accession>A0A8T4GB35</accession>